<proteinExistence type="predicted"/>
<reference evidence="1" key="1">
    <citation type="journal article" date="2021" name="New Phytol.">
        <title>Evolutionary innovations through gain and loss of genes in the ectomycorrhizal Boletales.</title>
        <authorList>
            <person name="Wu G."/>
            <person name="Miyauchi S."/>
            <person name="Morin E."/>
            <person name="Kuo A."/>
            <person name="Drula E."/>
            <person name="Varga T."/>
            <person name="Kohler A."/>
            <person name="Feng B."/>
            <person name="Cao Y."/>
            <person name="Lipzen A."/>
            <person name="Daum C."/>
            <person name="Hundley H."/>
            <person name="Pangilinan J."/>
            <person name="Johnson J."/>
            <person name="Barry K."/>
            <person name="LaButti K."/>
            <person name="Ng V."/>
            <person name="Ahrendt S."/>
            <person name="Min B."/>
            <person name="Choi I.G."/>
            <person name="Park H."/>
            <person name="Plett J.M."/>
            <person name="Magnuson J."/>
            <person name="Spatafora J.W."/>
            <person name="Nagy L.G."/>
            <person name="Henrissat B."/>
            <person name="Grigoriev I.V."/>
            <person name="Yang Z.L."/>
            <person name="Xu J."/>
            <person name="Martin F.M."/>
        </authorList>
    </citation>
    <scope>NUCLEOTIDE SEQUENCE</scope>
    <source>
        <strain evidence="1">KUC20120723A-06</strain>
    </source>
</reference>
<feature type="non-terminal residue" evidence="1">
    <location>
        <position position="1"/>
    </location>
</feature>
<keyword evidence="2" id="KW-1185">Reference proteome</keyword>
<organism evidence="1 2">
    <name type="scientific">Leucogyrophana mollusca</name>
    <dbReference type="NCBI Taxonomy" id="85980"/>
    <lineage>
        <taxon>Eukaryota</taxon>
        <taxon>Fungi</taxon>
        <taxon>Dikarya</taxon>
        <taxon>Basidiomycota</taxon>
        <taxon>Agaricomycotina</taxon>
        <taxon>Agaricomycetes</taxon>
        <taxon>Agaricomycetidae</taxon>
        <taxon>Boletales</taxon>
        <taxon>Boletales incertae sedis</taxon>
        <taxon>Leucogyrophana</taxon>
    </lineage>
</organism>
<sequence>FVEIYNHIATGTLSCVAGSLDGIVEFFVSDIPSGVCKAWIGFVPPQHRKRGKARAAYAVVVWLVRTCRRVDLLSISQLCALSKTSVSAALDSSSCLPTWFSSDGILVLPRAIRPAIEALVVAVLVFHGKPSSTSAVCLPVLTGFLSYFVLSYFGEMITQSTTMVNLMTTFGALPSLSRLSFEMDESIKVEIESISIIMDGLDSRSSPSHRSLPEISKVSGSEQAAVSLVCRPASEPVMDRGRFMARAPSRAASSDSSIPRLRPRRELKQAAPRAALRSVLVPMAVSTVRKSSPLVSTSGSKSPLRVRRSSRSKAV</sequence>
<name>A0ACB8B9V0_9AGAM</name>
<accession>A0ACB8B9V0</accession>
<comment type="caution">
    <text evidence="1">The sequence shown here is derived from an EMBL/GenBank/DDBJ whole genome shotgun (WGS) entry which is preliminary data.</text>
</comment>
<evidence type="ECO:0000313" key="1">
    <source>
        <dbReference type="EMBL" id="KAH7921542.1"/>
    </source>
</evidence>
<dbReference type="EMBL" id="MU266521">
    <property type="protein sequence ID" value="KAH7921542.1"/>
    <property type="molecule type" value="Genomic_DNA"/>
</dbReference>
<gene>
    <name evidence="1" type="ORF">BV22DRAFT_1132173</name>
</gene>
<evidence type="ECO:0000313" key="2">
    <source>
        <dbReference type="Proteomes" id="UP000790709"/>
    </source>
</evidence>
<protein>
    <submittedName>
        <fullName evidence="1">Uncharacterized protein</fullName>
    </submittedName>
</protein>
<dbReference type="Proteomes" id="UP000790709">
    <property type="component" value="Unassembled WGS sequence"/>
</dbReference>